<dbReference type="RefSeq" id="WP_059890401.1">
    <property type="nucleotide sequence ID" value="NZ_CP091649.1"/>
</dbReference>
<reference evidence="2 3" key="2">
    <citation type="submission" date="2017-08" db="EMBL/GenBank/DDBJ databases">
        <title>WGS of novel Burkholderia cepaca complex species.</title>
        <authorList>
            <person name="Lipuma J."/>
            <person name="Spilker T."/>
        </authorList>
    </citation>
    <scope>NUCLEOTIDE SEQUENCE [LARGE SCALE GENOMIC DNA]</scope>
    <source>
        <strain evidence="2 3">AU17325</strain>
    </source>
</reference>
<dbReference type="Proteomes" id="UP000214600">
    <property type="component" value="Unassembled WGS sequence"/>
</dbReference>
<sequence length="315" mass="35387">MTLKKKTPVRYRTTNWSQYNAALKARGSLGIWLDPGMQWLAAASGKRGRQQRYSDAAIQFCLSVKYLFNLALRQALGLVESLLKLAGLDWPVPDFSTVCRRQRNLQAQLSYQPRHGGLDLLVDSTGVKFLGEGEWKTQKHGADYRRQWRKVHLAVDANTLEIRGIEVTSNAVGDAPMLPELLKQIPADEPIASVSGDGAYDTKLCHAAIAARGAQAIIPPRRNAQFWKPGRAGAAARNEALRACQYLGRRLWKRWSRYHRRSLVETKMHCFKRLGDRVAARTFERQVVELQIRAALLNRFSQLGRPNTVAAAAMA</sequence>
<dbReference type="PANTHER" id="PTHR34631">
    <property type="match status" value="1"/>
</dbReference>
<dbReference type="AlphaFoldDB" id="A0A228HLB9"/>
<organism evidence="2 3">
    <name type="scientific">Burkholderia aenigmatica</name>
    <dbReference type="NCBI Taxonomy" id="2015348"/>
    <lineage>
        <taxon>Bacteria</taxon>
        <taxon>Pseudomonadati</taxon>
        <taxon>Pseudomonadota</taxon>
        <taxon>Betaproteobacteria</taxon>
        <taxon>Burkholderiales</taxon>
        <taxon>Burkholderiaceae</taxon>
        <taxon>Burkholderia</taxon>
        <taxon>Burkholderia cepacia complex</taxon>
    </lineage>
</organism>
<feature type="domain" description="Transposase DDE" evidence="1">
    <location>
        <begin position="25"/>
        <end position="132"/>
    </location>
</feature>
<proteinExistence type="predicted"/>
<dbReference type="NCBIfam" id="NF033579">
    <property type="entry name" value="transpos_IS5_2"/>
    <property type="match status" value="1"/>
</dbReference>
<protein>
    <submittedName>
        <fullName evidence="2">IS5/IS1182 family transposase</fullName>
    </submittedName>
</protein>
<evidence type="ECO:0000313" key="3">
    <source>
        <dbReference type="Proteomes" id="UP000214600"/>
    </source>
</evidence>
<gene>
    <name evidence="2" type="ORF">CFB84_43280</name>
</gene>
<comment type="caution">
    <text evidence="2">The sequence shown here is derived from an EMBL/GenBank/DDBJ whole genome shotgun (WGS) entry which is preliminary data.</text>
</comment>
<dbReference type="EMBL" id="NKFA01000050">
    <property type="protein sequence ID" value="OXI30921.1"/>
    <property type="molecule type" value="Genomic_DNA"/>
</dbReference>
<dbReference type="InterPro" id="IPR025668">
    <property type="entry name" value="Tnp_DDE_dom"/>
</dbReference>
<dbReference type="InterPro" id="IPR053172">
    <property type="entry name" value="Tn903_transposase"/>
</dbReference>
<evidence type="ECO:0000313" key="2">
    <source>
        <dbReference type="EMBL" id="OXI30921.1"/>
    </source>
</evidence>
<dbReference type="PANTHER" id="PTHR34631:SF3">
    <property type="entry name" value="ISSOD12 TRANSPOSASE TNPA_ISSOD12"/>
    <property type="match status" value="1"/>
</dbReference>
<evidence type="ECO:0000259" key="1">
    <source>
        <dbReference type="Pfam" id="PF13737"/>
    </source>
</evidence>
<dbReference type="Pfam" id="PF13737">
    <property type="entry name" value="DDE_Tnp_1_5"/>
    <property type="match status" value="1"/>
</dbReference>
<dbReference type="InterPro" id="IPR053520">
    <property type="entry name" value="Transposase_Tn903"/>
</dbReference>
<name>A0A228HLB9_9BURK</name>
<accession>A0A228HLB9</accession>
<dbReference type="OrthoDB" id="8451553at2"/>
<reference evidence="3" key="1">
    <citation type="submission" date="2017-06" db="EMBL/GenBank/DDBJ databases">
        <authorList>
            <person name="LiPuma J."/>
            <person name="Spilker T."/>
        </authorList>
    </citation>
    <scope>NUCLEOTIDE SEQUENCE [LARGE SCALE GENOMIC DNA]</scope>
    <source>
        <strain evidence="3">AU17325</strain>
    </source>
</reference>